<sequence length="236" mass="26271">MGLRPPIVHVRAAADAVRRLALRRPATQQQQRIKPKPTAVRRQARRPASGSSYTDTHLDMIVTVTDAKEKPADGARATVSYQRRQTNCSSGCDIVHATAVPPPRSALQQVLCVAAAAAAPPPPSLLCLLRAGVALSTLTVTQRRHTTRLPRPQRFRCRRSSCCSAVHHRCCCGQRSARRRRSSVRRRRRDHLLREIVNRVDQVVDEFGDSLPPRPSPRLAMRRCGPMSRAALRPQT</sequence>
<organism evidence="2 3">
    <name type="scientific">Tribonema minus</name>
    <dbReference type="NCBI Taxonomy" id="303371"/>
    <lineage>
        <taxon>Eukaryota</taxon>
        <taxon>Sar</taxon>
        <taxon>Stramenopiles</taxon>
        <taxon>Ochrophyta</taxon>
        <taxon>PX clade</taxon>
        <taxon>Xanthophyceae</taxon>
        <taxon>Tribonematales</taxon>
        <taxon>Tribonemataceae</taxon>
        <taxon>Tribonema</taxon>
    </lineage>
</organism>
<dbReference type="EMBL" id="JAFCMP010000493">
    <property type="protein sequence ID" value="KAG5179135.1"/>
    <property type="molecule type" value="Genomic_DNA"/>
</dbReference>
<dbReference type="AlphaFoldDB" id="A0A835YT67"/>
<name>A0A835YT67_9STRA</name>
<gene>
    <name evidence="2" type="ORF">JKP88DRAFT_256288</name>
</gene>
<dbReference type="Proteomes" id="UP000664859">
    <property type="component" value="Unassembled WGS sequence"/>
</dbReference>
<keyword evidence="3" id="KW-1185">Reference proteome</keyword>
<reference evidence="2" key="1">
    <citation type="submission" date="2021-02" db="EMBL/GenBank/DDBJ databases">
        <title>First Annotated Genome of the Yellow-green Alga Tribonema minus.</title>
        <authorList>
            <person name="Mahan K.M."/>
        </authorList>
    </citation>
    <scope>NUCLEOTIDE SEQUENCE</scope>
    <source>
        <strain evidence="2">UTEX B ZZ1240</strain>
    </source>
</reference>
<feature type="region of interest" description="Disordered" evidence="1">
    <location>
        <begin position="23"/>
        <end position="55"/>
    </location>
</feature>
<protein>
    <submittedName>
        <fullName evidence="2">Uncharacterized protein</fullName>
    </submittedName>
</protein>
<comment type="caution">
    <text evidence="2">The sequence shown here is derived from an EMBL/GenBank/DDBJ whole genome shotgun (WGS) entry which is preliminary data.</text>
</comment>
<evidence type="ECO:0000256" key="1">
    <source>
        <dbReference type="SAM" id="MobiDB-lite"/>
    </source>
</evidence>
<evidence type="ECO:0000313" key="3">
    <source>
        <dbReference type="Proteomes" id="UP000664859"/>
    </source>
</evidence>
<accession>A0A835YT67</accession>
<proteinExistence type="predicted"/>
<evidence type="ECO:0000313" key="2">
    <source>
        <dbReference type="EMBL" id="KAG5179135.1"/>
    </source>
</evidence>